<keyword evidence="3" id="KW-1003">Cell membrane</keyword>
<dbReference type="RefSeq" id="WP_324670305.1">
    <property type="nucleotide sequence ID" value="NZ_CP141614.1"/>
</dbReference>
<evidence type="ECO:0000256" key="5">
    <source>
        <dbReference type="ARBA" id="ARBA00022989"/>
    </source>
</evidence>
<evidence type="ECO:0000256" key="8">
    <source>
        <dbReference type="SAM" id="Phobius"/>
    </source>
</evidence>
<evidence type="ECO:0000313" key="9">
    <source>
        <dbReference type="EMBL" id="WRP15895.1"/>
    </source>
</evidence>
<keyword evidence="7 8" id="KW-0472">Membrane</keyword>
<keyword evidence="6" id="KW-0406">Ion transport</keyword>
<dbReference type="EMBL" id="CP141614">
    <property type="protein sequence ID" value="WRP15895.1"/>
    <property type="molecule type" value="Genomic_DNA"/>
</dbReference>
<gene>
    <name evidence="9" type="ORF">VLY81_07025</name>
</gene>
<sequence length="464" mass="48324">MSTSRLSEEAAPAYESLWARLSRRLSATSPGRLLVVGYAGLAALGTVLLSLPVAVREPPGLRFVEALFTAASAVAVTGLTVVDVGHRLSLFGQLVVLGLVQLGGLGVMTGSTLLALLAGRRIGLRGRLLLKEELHQDYLSGVVRLLRMIAGVTLAVEAVGAALLFVAWQGALGTGQALYYGLFHAVSAFNNAGFDLWGRSLRDFAGDPLVVLTVAGLFIVGGIGFSVLAELFSWPAQRRLSLHTRVVLGTAGVLVAGSLLVVLAAEWTNPGTLGPMPWPQKLLAALFTATTPRTAGFEVVPTAMLRPVTLFVMLFLMLVGVSPGSTGGGIKTTTAAVILVGIRAALAGREELVLMGRRLPRGTFARAVALAAMAILWIAMVAGVLMTVEPLDATAILFEVVSAFGTVGLSLGITAELSDLSLLLLAITMVVGKVGPVTFAVALARRAAARAAHVRYPEERIGLG</sequence>
<comment type="subcellular location">
    <subcellularLocation>
        <location evidence="1">Cell membrane</location>
        <topology evidence="1">Multi-pass membrane protein</topology>
    </subcellularLocation>
</comment>
<feature type="transmembrane region" description="Helical" evidence="8">
    <location>
        <begin position="94"/>
        <end position="118"/>
    </location>
</feature>
<evidence type="ECO:0000256" key="7">
    <source>
        <dbReference type="ARBA" id="ARBA00023136"/>
    </source>
</evidence>
<keyword evidence="5 8" id="KW-1133">Transmembrane helix</keyword>
<keyword evidence="2" id="KW-0813">Transport</keyword>
<dbReference type="Pfam" id="PF02386">
    <property type="entry name" value="TrkH"/>
    <property type="match status" value="1"/>
</dbReference>
<feature type="transmembrane region" description="Helical" evidence="8">
    <location>
        <begin position="367"/>
        <end position="388"/>
    </location>
</feature>
<organism evidence="9 10">
    <name type="scientific">Geochorda subterranea</name>
    <dbReference type="NCBI Taxonomy" id="3109564"/>
    <lineage>
        <taxon>Bacteria</taxon>
        <taxon>Bacillati</taxon>
        <taxon>Bacillota</taxon>
        <taxon>Limnochordia</taxon>
        <taxon>Limnochordales</taxon>
        <taxon>Geochordaceae</taxon>
        <taxon>Geochorda</taxon>
    </lineage>
</organism>
<feature type="transmembrane region" description="Helical" evidence="8">
    <location>
        <begin position="303"/>
        <end position="321"/>
    </location>
</feature>
<dbReference type="PANTHER" id="PTHR32024">
    <property type="entry name" value="TRK SYSTEM POTASSIUM UPTAKE PROTEIN TRKG-RELATED"/>
    <property type="match status" value="1"/>
</dbReference>
<proteinExistence type="predicted"/>
<evidence type="ECO:0000256" key="4">
    <source>
        <dbReference type="ARBA" id="ARBA00022692"/>
    </source>
</evidence>
<dbReference type="InterPro" id="IPR003445">
    <property type="entry name" value="Cat_transpt"/>
</dbReference>
<accession>A0ABZ1BST9</accession>
<evidence type="ECO:0000256" key="6">
    <source>
        <dbReference type="ARBA" id="ARBA00023065"/>
    </source>
</evidence>
<feature type="transmembrane region" description="Helical" evidence="8">
    <location>
        <begin position="209"/>
        <end position="234"/>
    </location>
</feature>
<evidence type="ECO:0000256" key="2">
    <source>
        <dbReference type="ARBA" id="ARBA00022448"/>
    </source>
</evidence>
<evidence type="ECO:0000256" key="3">
    <source>
        <dbReference type="ARBA" id="ARBA00022475"/>
    </source>
</evidence>
<evidence type="ECO:0000313" key="10">
    <source>
        <dbReference type="Proteomes" id="UP001333102"/>
    </source>
</evidence>
<feature type="transmembrane region" description="Helical" evidence="8">
    <location>
        <begin position="246"/>
        <end position="265"/>
    </location>
</feature>
<dbReference type="Proteomes" id="UP001333102">
    <property type="component" value="Chromosome"/>
</dbReference>
<keyword evidence="4 8" id="KW-0812">Transmembrane</keyword>
<feature type="transmembrane region" description="Helical" evidence="8">
    <location>
        <begin position="33"/>
        <end position="55"/>
    </location>
</feature>
<evidence type="ECO:0000256" key="1">
    <source>
        <dbReference type="ARBA" id="ARBA00004651"/>
    </source>
</evidence>
<reference evidence="10" key="1">
    <citation type="submission" date="2023-12" db="EMBL/GenBank/DDBJ databases">
        <title>Novel isolates from deep terrestrial aquifers shed light on the physiology and ecology of the class Limnochordia.</title>
        <authorList>
            <person name="Karnachuk O.V."/>
            <person name="Lukina A.P."/>
            <person name="Avakyan M.R."/>
            <person name="Kadnikov V."/>
            <person name="Begmatov S."/>
            <person name="Beletsky A.V."/>
            <person name="Mardanov A.V."/>
            <person name="Ravin N.V."/>
        </authorList>
    </citation>
    <scope>NUCLEOTIDE SEQUENCE [LARGE SCALE GENOMIC DNA]</scope>
    <source>
        <strain evidence="10">LN</strain>
    </source>
</reference>
<feature type="transmembrane region" description="Helical" evidence="8">
    <location>
        <begin position="421"/>
        <end position="444"/>
    </location>
</feature>
<feature type="transmembrane region" description="Helical" evidence="8">
    <location>
        <begin position="395"/>
        <end position="415"/>
    </location>
</feature>
<feature type="transmembrane region" description="Helical" evidence="8">
    <location>
        <begin position="61"/>
        <end position="82"/>
    </location>
</feature>
<dbReference type="PANTHER" id="PTHR32024:SF1">
    <property type="entry name" value="KTR SYSTEM POTASSIUM UPTAKE PROTEIN B"/>
    <property type="match status" value="1"/>
</dbReference>
<protein>
    <submittedName>
        <fullName evidence="9">Potassium transporter TrkG</fullName>
    </submittedName>
</protein>
<name>A0ABZ1BST9_9FIRM</name>
<feature type="transmembrane region" description="Helical" evidence="8">
    <location>
        <begin position="138"/>
        <end position="165"/>
    </location>
</feature>
<keyword evidence="10" id="KW-1185">Reference proteome</keyword>